<evidence type="ECO:0008006" key="3">
    <source>
        <dbReference type="Google" id="ProtNLM"/>
    </source>
</evidence>
<keyword evidence="2" id="KW-1185">Reference proteome</keyword>
<reference evidence="1 2" key="1">
    <citation type="submission" date="2019-03" db="EMBL/GenBank/DDBJ databases">
        <title>Genomic Encyclopedia of Type Strains, Phase IV (KMG-IV): sequencing the most valuable type-strain genomes for metagenomic binning, comparative biology and taxonomic classification.</title>
        <authorList>
            <person name="Goeker M."/>
        </authorList>
    </citation>
    <scope>NUCLEOTIDE SEQUENCE [LARGE SCALE GENOMIC DNA]</scope>
    <source>
        <strain evidence="1 2">DSM 9035</strain>
    </source>
</reference>
<accession>A0A4V2UY63</accession>
<proteinExistence type="predicted"/>
<dbReference type="SUPFAM" id="SSF53335">
    <property type="entry name" value="S-adenosyl-L-methionine-dependent methyltransferases"/>
    <property type="match status" value="1"/>
</dbReference>
<dbReference type="InterPro" id="IPR029063">
    <property type="entry name" value="SAM-dependent_MTases_sf"/>
</dbReference>
<dbReference type="Gene3D" id="3.40.50.150">
    <property type="entry name" value="Vaccinia Virus protein VP39"/>
    <property type="match status" value="1"/>
</dbReference>
<organism evidence="1 2">
    <name type="scientific">Aquabacter spiritensis</name>
    <dbReference type="NCBI Taxonomy" id="933073"/>
    <lineage>
        <taxon>Bacteria</taxon>
        <taxon>Pseudomonadati</taxon>
        <taxon>Pseudomonadota</taxon>
        <taxon>Alphaproteobacteria</taxon>
        <taxon>Hyphomicrobiales</taxon>
        <taxon>Xanthobacteraceae</taxon>
        <taxon>Aquabacter</taxon>
    </lineage>
</organism>
<dbReference type="EMBL" id="SMAI01000003">
    <property type="protein sequence ID" value="TCT06198.1"/>
    <property type="molecule type" value="Genomic_DNA"/>
</dbReference>
<protein>
    <recommendedName>
        <fullName evidence="3">Methyltransferase family protein</fullName>
    </recommendedName>
</protein>
<dbReference type="AlphaFoldDB" id="A0A4V2UY63"/>
<sequence>MPGPLTAFAKQILPASLVSRLAALRARRAARRIAARNRERSAEEVFSEIYATNQWGGAKGDLYSGSGTHSGAALQYVEMVNAFITQAGVRSVVDIGCGDFHIGRLIRCPDYTGVDVVPAVVARNQAAFGGAGRRFVQCDVAGEGGVPPGDLCLVRQVFQHLSNDQILRALGKLRDFRYLIVTEHHPSDANFTGFNRDKVHGGDTRVVFGSGVYLDQPPFGATVRKLLECRAEDGAGPGAAEPIRSYLVTLADPGAGRTAPR</sequence>
<gene>
    <name evidence="1" type="ORF">EDC64_103302</name>
</gene>
<dbReference type="Proteomes" id="UP000294664">
    <property type="component" value="Unassembled WGS sequence"/>
</dbReference>
<evidence type="ECO:0000313" key="2">
    <source>
        <dbReference type="Proteomes" id="UP000294664"/>
    </source>
</evidence>
<dbReference type="OrthoDB" id="20930at2"/>
<dbReference type="RefSeq" id="WP_132030709.1">
    <property type="nucleotide sequence ID" value="NZ_SMAI01000003.1"/>
</dbReference>
<evidence type="ECO:0000313" key="1">
    <source>
        <dbReference type="EMBL" id="TCT06198.1"/>
    </source>
</evidence>
<name>A0A4V2UY63_9HYPH</name>
<comment type="caution">
    <text evidence="1">The sequence shown here is derived from an EMBL/GenBank/DDBJ whole genome shotgun (WGS) entry which is preliminary data.</text>
</comment>